<evidence type="ECO:0000313" key="9">
    <source>
        <dbReference type="Proteomes" id="UP000190274"/>
    </source>
</evidence>
<dbReference type="GO" id="GO:0030174">
    <property type="term" value="P:regulation of DNA-templated DNA replication initiation"/>
    <property type="evidence" value="ECO:0007669"/>
    <property type="project" value="EnsemblFungi"/>
</dbReference>
<keyword evidence="6" id="KW-0539">Nucleus</keyword>
<dbReference type="AlphaFoldDB" id="A0A1G4JB55"/>
<name>A0A1G4JB55_9SACH</name>
<dbReference type="EMBL" id="LT598455">
    <property type="protein sequence ID" value="SCU87273.1"/>
    <property type="molecule type" value="Genomic_DNA"/>
</dbReference>
<dbReference type="GO" id="GO:0120330">
    <property type="term" value="C:rixosome complex"/>
    <property type="evidence" value="ECO:0007669"/>
    <property type="project" value="UniProtKB-UniRule"/>
</dbReference>
<dbReference type="SMART" id="SM00320">
    <property type="entry name" value="WD40"/>
    <property type="match status" value="4"/>
</dbReference>
<dbReference type="OrthoDB" id="756370at2759"/>
<evidence type="ECO:0000256" key="6">
    <source>
        <dbReference type="RuleBase" id="RU369067"/>
    </source>
</evidence>
<keyword evidence="3 6" id="KW-0853">WD repeat</keyword>
<sequence length="499" mass="55271">MEEQLCFTTGSTCSVAFLNAAKQTDLKQCGTEYRNGTVKVGSSHLFVAQRRKAVINVYRINGEGSRESVEQRLALPEPVSCLEVVTNGEGQEWPYLLLASTPTGRLYIWEVKSGQLLTVKPLAHYQPITKIQSVMNGTYVITSGADARLMIWQTVDLVTQQDPKPIFTLHDHTLGISDFCVSNAHAKTHLSGKLFTVSHDMTLRCYDLNLHVWAEPRLLATFTFPSALECVALDPADRACYVGGSQGVYQVNFYYALGSSQMLNLLSPEGNRIMSCVESQPLQNLRELHTMGQIACPKISSVNSTKLACSMDGSLLVIGAKSGKCTIVDVFSKQPVRELQSIVSNESSGEVTSLILDCIDQDSSESLLTKTNSQSESKFPNFQKNIFAREGLHDVYCQIPAEREPAVAPVDDFESYLDQVASEENVFMQLGSVVSTVKIVDQVESEPAANTEASPSTNDKNTEVKELRQNVTELTHAYKDLREMYDKLLKEHEMSMSRH</sequence>
<gene>
    <name evidence="8" type="ORF">LADA_0E03004G</name>
</gene>
<feature type="coiled-coil region" evidence="7">
    <location>
        <begin position="464"/>
        <end position="491"/>
    </location>
</feature>
<keyword evidence="6" id="KW-0698">rRNA processing</keyword>
<evidence type="ECO:0000256" key="2">
    <source>
        <dbReference type="ARBA" id="ARBA00010143"/>
    </source>
</evidence>
<evidence type="ECO:0000256" key="5">
    <source>
        <dbReference type="ARBA" id="ARBA00026229"/>
    </source>
</evidence>
<dbReference type="InterPro" id="IPR015943">
    <property type="entry name" value="WD40/YVTN_repeat-like_dom_sf"/>
</dbReference>
<dbReference type="Proteomes" id="UP000190274">
    <property type="component" value="Chromosome E"/>
</dbReference>
<dbReference type="GO" id="GO:0005656">
    <property type="term" value="C:nuclear pre-replicative complex"/>
    <property type="evidence" value="ECO:0007669"/>
    <property type="project" value="EnsemblFungi"/>
</dbReference>
<dbReference type="Gene3D" id="2.130.10.10">
    <property type="entry name" value="YVTN repeat-like/Quinoprotein amine dehydrogenase"/>
    <property type="match status" value="2"/>
</dbReference>
<dbReference type="InterPro" id="IPR001680">
    <property type="entry name" value="WD40_rpt"/>
</dbReference>
<evidence type="ECO:0000256" key="4">
    <source>
        <dbReference type="ARBA" id="ARBA00022737"/>
    </source>
</evidence>
<dbReference type="SUPFAM" id="SSF50978">
    <property type="entry name" value="WD40 repeat-like"/>
    <property type="match status" value="1"/>
</dbReference>
<organism evidence="8 9">
    <name type="scientific">Lachancea dasiensis</name>
    <dbReference type="NCBI Taxonomy" id="1072105"/>
    <lineage>
        <taxon>Eukaryota</taxon>
        <taxon>Fungi</taxon>
        <taxon>Dikarya</taxon>
        <taxon>Ascomycota</taxon>
        <taxon>Saccharomycotina</taxon>
        <taxon>Saccharomycetes</taxon>
        <taxon>Saccharomycetales</taxon>
        <taxon>Saccharomycetaceae</taxon>
        <taxon>Lachancea</taxon>
    </lineage>
</organism>
<protein>
    <recommendedName>
        <fullName evidence="5 6">Pre-rRNA-processing protein IPI3</fullName>
    </recommendedName>
</protein>
<dbReference type="Pfam" id="PF00400">
    <property type="entry name" value="WD40"/>
    <property type="match status" value="1"/>
</dbReference>
<dbReference type="InterPro" id="IPR045227">
    <property type="entry name" value="WDR18/Ipi3/RID3"/>
</dbReference>
<proteinExistence type="inferred from homology"/>
<keyword evidence="4" id="KW-0677">Repeat</keyword>
<accession>A0A1G4JB55</accession>
<dbReference type="GO" id="GO:0006267">
    <property type="term" value="P:pre-replicative complex assembly involved in nuclear cell cycle DNA replication"/>
    <property type="evidence" value="ECO:0007669"/>
    <property type="project" value="EnsemblFungi"/>
</dbReference>
<comment type="subcellular location">
    <subcellularLocation>
        <location evidence="6">Nucleus</location>
    </subcellularLocation>
</comment>
<dbReference type="STRING" id="1266660.A0A1G4JB55"/>
<evidence type="ECO:0000256" key="1">
    <source>
        <dbReference type="ARBA" id="ARBA00002355"/>
    </source>
</evidence>
<reference evidence="9" key="1">
    <citation type="submission" date="2016-03" db="EMBL/GenBank/DDBJ databases">
        <authorList>
            <person name="Devillers H."/>
        </authorList>
    </citation>
    <scope>NUCLEOTIDE SEQUENCE [LARGE SCALE GENOMIC DNA]</scope>
</reference>
<dbReference type="GO" id="GO:0003682">
    <property type="term" value="F:chromatin binding"/>
    <property type="evidence" value="ECO:0007669"/>
    <property type="project" value="EnsemblFungi"/>
</dbReference>
<dbReference type="GO" id="GO:0000027">
    <property type="term" value="P:ribosomal large subunit assembly"/>
    <property type="evidence" value="ECO:0007669"/>
    <property type="project" value="EnsemblFungi"/>
</dbReference>
<evidence type="ECO:0000256" key="7">
    <source>
        <dbReference type="SAM" id="Coils"/>
    </source>
</evidence>
<dbReference type="GO" id="GO:0006364">
    <property type="term" value="P:rRNA processing"/>
    <property type="evidence" value="ECO:0007669"/>
    <property type="project" value="UniProtKB-UniRule"/>
</dbReference>
<comment type="function">
    <text evidence="1 6">Component of the RIX1 complex required for processing of ITS2 sequences from 35S pre-rRNA.</text>
</comment>
<comment type="subunit">
    <text evidence="6">Component of the RIX1 complex, composed of IPI1, RIX1/IPI2 and IPI3 in a 1:2:2 stoichiometry. The complex interacts (via RIX1) with MDN1 (via its hexameric AAA ATPase ring) and the pre-60S ribosome particles.</text>
</comment>
<dbReference type="PANTHER" id="PTHR18763:SF0">
    <property type="entry name" value="WD REPEAT-CONTAINING PROTEIN 18"/>
    <property type="match status" value="1"/>
</dbReference>
<comment type="similarity">
    <text evidence="2 6">Belongs to the WD repeat IPI3/WDR18 family.</text>
</comment>
<evidence type="ECO:0000313" key="8">
    <source>
        <dbReference type="EMBL" id="SCU87273.1"/>
    </source>
</evidence>
<dbReference type="InterPro" id="IPR036322">
    <property type="entry name" value="WD40_repeat_dom_sf"/>
</dbReference>
<keyword evidence="9" id="KW-1185">Reference proteome</keyword>
<dbReference type="PANTHER" id="PTHR18763">
    <property type="entry name" value="WD-REPEAT PROTEIN 18"/>
    <property type="match status" value="1"/>
</dbReference>
<keyword evidence="7" id="KW-0175">Coiled coil</keyword>
<evidence type="ECO:0000256" key="3">
    <source>
        <dbReference type="ARBA" id="ARBA00022574"/>
    </source>
</evidence>